<dbReference type="Proteomes" id="UP000245383">
    <property type="component" value="Unassembled WGS sequence"/>
</dbReference>
<organism evidence="2 3">
    <name type="scientific">Smittium simulii</name>
    <dbReference type="NCBI Taxonomy" id="133385"/>
    <lineage>
        <taxon>Eukaryota</taxon>
        <taxon>Fungi</taxon>
        <taxon>Fungi incertae sedis</taxon>
        <taxon>Zoopagomycota</taxon>
        <taxon>Kickxellomycotina</taxon>
        <taxon>Harpellomycetes</taxon>
        <taxon>Harpellales</taxon>
        <taxon>Legeriomycetaceae</taxon>
        <taxon>Smittium</taxon>
    </lineage>
</organism>
<dbReference type="STRING" id="133385.A0A2T9YXQ2"/>
<evidence type="ECO:0000313" key="2">
    <source>
        <dbReference type="EMBL" id="PVU97108.1"/>
    </source>
</evidence>
<name>A0A2T9YXQ2_9FUNG</name>
<proteinExistence type="predicted"/>
<evidence type="ECO:0000313" key="3">
    <source>
        <dbReference type="Proteomes" id="UP000245383"/>
    </source>
</evidence>
<keyword evidence="3" id="KW-1185">Reference proteome</keyword>
<reference evidence="2 3" key="1">
    <citation type="journal article" date="2018" name="MBio">
        <title>Comparative Genomics Reveals the Core Gene Toolbox for the Fungus-Insect Symbiosis.</title>
        <authorList>
            <person name="Wang Y."/>
            <person name="Stata M."/>
            <person name="Wang W."/>
            <person name="Stajich J.E."/>
            <person name="White M.M."/>
            <person name="Moncalvo J.M."/>
        </authorList>
    </citation>
    <scope>NUCLEOTIDE SEQUENCE [LARGE SCALE GENOMIC DNA]</scope>
    <source>
        <strain evidence="2 3">SWE-8-4</strain>
    </source>
</reference>
<feature type="compositionally biased region" description="Low complexity" evidence="1">
    <location>
        <begin position="15"/>
        <end position="26"/>
    </location>
</feature>
<dbReference type="OrthoDB" id="2555519at2759"/>
<feature type="region of interest" description="Disordered" evidence="1">
    <location>
        <begin position="64"/>
        <end position="108"/>
    </location>
</feature>
<feature type="compositionally biased region" description="Polar residues" evidence="1">
    <location>
        <begin position="81"/>
        <end position="98"/>
    </location>
</feature>
<feature type="compositionally biased region" description="Low complexity" evidence="1">
    <location>
        <begin position="99"/>
        <end position="108"/>
    </location>
</feature>
<evidence type="ECO:0000256" key="1">
    <source>
        <dbReference type="SAM" id="MobiDB-lite"/>
    </source>
</evidence>
<comment type="caution">
    <text evidence="2">The sequence shown here is derived from an EMBL/GenBank/DDBJ whole genome shotgun (WGS) entry which is preliminary data.</text>
</comment>
<sequence length="716" mass="80707">MTLQKVKIKASNIISSSKHNNSNHHTNFTENTIERPQEFPLTYKPFNTDSNICNRNSISSLFNPELSTSKPSVLRSRDNQTRVSAKSLTPNASLQNTPNAKNSANLRSASSNSFAAPLSSQQFSHRSLSSLKKQNFPSINENESLKDSFIASTSHIKSRPMSMQHLSGKQESEQYKNRNNFFLNSQNINSALPQKNSPTYSHFQTSQKPQVSEPSLSKNLSNLTINTTIPQRKSDNFGVAGTPLMHNDQFDSIKRNLLKSNTCIGSEFKSISRSSMDSNLKNKSINQPTYNITNKTLISIDHVPTIEEFQAKYSKNINRVSNVQSTTPESVKKFSNSDVSVNSDYKYNPRSPINIFSSQNSSYQPHDLSNDTSTQISNKNSDILSFNESTFFDQSKNTFQLGEVSMEAAEARVGRKNQLKYVSHLENKLKNEPGKQVYIYLDDSGNKDPDEVFDKAVKDDVEFQKLLSTIEGLIKRTEDAIEYKSANVAKVISSIKYNVGDENNVLGQIPSENNINSTPSNECLIGMADNSAKADTEKYDENTLTSKDYPELINGLKKENNQLKEKLLSCRELVNSLVLPLNNLLNYHTDNQLQNSSSQKSTPQYNKILVENENISNKLNTEPSKKSLFQTPQPLFKSTTFDRYDISPGSNYNKKIKSNDKKTSAIEYKMQNKLPEKKRTRINSLEGSNNSSKNNNSIEFYSKYKLDLAKLQNLLE</sequence>
<feature type="region of interest" description="Disordered" evidence="1">
    <location>
        <begin position="15"/>
        <end position="36"/>
    </location>
</feature>
<feature type="region of interest" description="Disordered" evidence="1">
    <location>
        <begin position="193"/>
        <end position="219"/>
    </location>
</feature>
<protein>
    <submittedName>
        <fullName evidence="2">Uncharacterized protein</fullName>
    </submittedName>
</protein>
<accession>A0A2T9YXQ2</accession>
<dbReference type="AlphaFoldDB" id="A0A2T9YXQ2"/>
<gene>
    <name evidence="2" type="ORF">BB561_000759</name>
</gene>
<dbReference type="EMBL" id="MBFR01000018">
    <property type="protein sequence ID" value="PVU97108.1"/>
    <property type="molecule type" value="Genomic_DNA"/>
</dbReference>